<dbReference type="Proteomes" id="UP001642487">
    <property type="component" value="Chromosome 10"/>
</dbReference>
<evidence type="ECO:0000256" key="1">
    <source>
        <dbReference type="SAM" id="MobiDB-lite"/>
    </source>
</evidence>
<evidence type="ECO:0000313" key="3">
    <source>
        <dbReference type="Proteomes" id="UP001642487"/>
    </source>
</evidence>
<proteinExistence type="predicted"/>
<dbReference type="EMBL" id="OZ021744">
    <property type="protein sequence ID" value="CAK9311974.1"/>
    <property type="molecule type" value="Genomic_DNA"/>
</dbReference>
<protein>
    <submittedName>
        <fullName evidence="2">Uncharacterized protein</fullName>
    </submittedName>
</protein>
<accession>A0ABP0XUZ2</accession>
<sequence>MNRDPREVHRRRSHNKKVIFRGSNHKQGNGGNLKTLMLVNLELEHFPIGYERSPKRSHSGTRQLCRWPA</sequence>
<gene>
    <name evidence="2" type="ORF">CITCOLO1_LOCUS3650</name>
</gene>
<name>A0ABP0XUZ2_9ROSI</name>
<reference evidence="2 3" key="1">
    <citation type="submission" date="2024-03" db="EMBL/GenBank/DDBJ databases">
        <authorList>
            <person name="Gkanogiannis A."/>
            <person name="Becerra Lopez-Lavalle L."/>
        </authorList>
    </citation>
    <scope>NUCLEOTIDE SEQUENCE [LARGE SCALE GENOMIC DNA]</scope>
</reference>
<feature type="compositionally biased region" description="Basic residues" evidence="1">
    <location>
        <begin position="8"/>
        <end position="19"/>
    </location>
</feature>
<keyword evidence="3" id="KW-1185">Reference proteome</keyword>
<feature type="region of interest" description="Disordered" evidence="1">
    <location>
        <begin position="1"/>
        <end position="32"/>
    </location>
</feature>
<evidence type="ECO:0000313" key="2">
    <source>
        <dbReference type="EMBL" id="CAK9311974.1"/>
    </source>
</evidence>
<organism evidence="2 3">
    <name type="scientific">Citrullus colocynthis</name>
    <name type="common">colocynth</name>
    <dbReference type="NCBI Taxonomy" id="252529"/>
    <lineage>
        <taxon>Eukaryota</taxon>
        <taxon>Viridiplantae</taxon>
        <taxon>Streptophyta</taxon>
        <taxon>Embryophyta</taxon>
        <taxon>Tracheophyta</taxon>
        <taxon>Spermatophyta</taxon>
        <taxon>Magnoliopsida</taxon>
        <taxon>eudicotyledons</taxon>
        <taxon>Gunneridae</taxon>
        <taxon>Pentapetalae</taxon>
        <taxon>rosids</taxon>
        <taxon>fabids</taxon>
        <taxon>Cucurbitales</taxon>
        <taxon>Cucurbitaceae</taxon>
        <taxon>Benincaseae</taxon>
        <taxon>Citrullus</taxon>
    </lineage>
</organism>